<comment type="subcellular location">
    <subcellularLocation>
        <location evidence="1">Cell membrane</location>
        <topology evidence="1">Multi-pass membrane protein</topology>
    </subcellularLocation>
</comment>
<evidence type="ECO:0000256" key="3">
    <source>
        <dbReference type="ARBA" id="ARBA00022475"/>
    </source>
</evidence>
<sequence>MQPAKGARMKDGAIHTLELGAHEAAPIHGRYGRLLLSICRGFALGGGAIFVSLVFMSLVSIIGRKLFSAPVPGDLEIMQMGSAVAGAAFLPYCEMAQKHLRVDFFTANMSPRRRAVLDAGAHFLLSAVAVIVAWRTAAEATSLYESGAASMMLSWQMWPATGSMVPSLVLLALAGLYNAFYYLGIVRDYPLSAGNGAAK</sequence>
<feature type="transmembrane region" description="Helical" evidence="7">
    <location>
        <begin position="42"/>
        <end position="63"/>
    </location>
</feature>
<dbReference type="InterPro" id="IPR055348">
    <property type="entry name" value="DctQ"/>
</dbReference>
<protein>
    <submittedName>
        <fullName evidence="9">TRAP-type mannitol/chloroaromatic compound transport system, small permease component</fullName>
    </submittedName>
</protein>
<dbReference type="AlphaFoldDB" id="A0A515HIC5"/>
<evidence type="ECO:0000256" key="1">
    <source>
        <dbReference type="ARBA" id="ARBA00004651"/>
    </source>
</evidence>
<name>A0A515HIC5_9ZZZZ</name>
<evidence type="ECO:0000256" key="2">
    <source>
        <dbReference type="ARBA" id="ARBA00022448"/>
    </source>
</evidence>
<dbReference type="GO" id="GO:0005886">
    <property type="term" value="C:plasma membrane"/>
    <property type="evidence" value="ECO:0007669"/>
    <property type="project" value="UniProtKB-SubCell"/>
</dbReference>
<evidence type="ECO:0000313" key="9">
    <source>
        <dbReference type="EMBL" id="QDL89187.1"/>
    </source>
</evidence>
<evidence type="ECO:0000259" key="8">
    <source>
        <dbReference type="Pfam" id="PF04290"/>
    </source>
</evidence>
<proteinExistence type="predicted"/>
<evidence type="ECO:0000256" key="4">
    <source>
        <dbReference type="ARBA" id="ARBA00022692"/>
    </source>
</evidence>
<accession>A0A515HIC5</accession>
<organism evidence="9">
    <name type="scientific">Sym plasmid</name>
    <dbReference type="NCBI Taxonomy" id="28430"/>
    <lineage>
        <taxon>other sequences</taxon>
        <taxon>plasmids</taxon>
    </lineage>
</organism>
<keyword evidence="5 7" id="KW-1133">Transmembrane helix</keyword>
<reference evidence="9" key="1">
    <citation type="submission" date="2018-05" db="EMBL/GenBank/DDBJ databases">
        <title>Plant species dependent abundance and diversity of IncP-1 plasmids in the rhizosphere - sequence analysis provides new insights into the role as efficient and dynamic means for rapid bacterial adaptation.</title>
        <authorList>
            <person name="Nour E."/>
            <person name="Shintani M."/>
            <person name="Elsayed T."/>
            <person name="Blau K."/>
            <person name="Jechalke S."/>
            <person name="Sproeer C."/>
            <person name="Bunk B."/>
            <person name="Overmann J."/>
            <person name="Smalla K."/>
        </authorList>
    </citation>
    <scope>NUCLEOTIDE SEQUENCE</scope>
    <source>
        <plasmid evidence="9">pTL25</plasmid>
    </source>
</reference>
<keyword evidence="3" id="KW-1003">Cell membrane</keyword>
<feature type="domain" description="Tripartite ATP-independent periplasmic transporters DctQ component" evidence="8">
    <location>
        <begin position="54"/>
        <end position="180"/>
    </location>
</feature>
<dbReference type="Pfam" id="PF04290">
    <property type="entry name" value="DctQ"/>
    <property type="match status" value="1"/>
</dbReference>
<feature type="transmembrane region" description="Helical" evidence="7">
    <location>
        <begin position="115"/>
        <end position="137"/>
    </location>
</feature>
<evidence type="ECO:0000256" key="6">
    <source>
        <dbReference type="ARBA" id="ARBA00023136"/>
    </source>
</evidence>
<feature type="transmembrane region" description="Helical" evidence="7">
    <location>
        <begin position="75"/>
        <end position="94"/>
    </location>
</feature>
<geneLocation type="plasmid" evidence="9">
    <name>pTL25</name>
</geneLocation>
<evidence type="ECO:0000256" key="7">
    <source>
        <dbReference type="SAM" id="Phobius"/>
    </source>
</evidence>
<keyword evidence="2" id="KW-0813">Transport</keyword>
<dbReference type="EMBL" id="MH392236">
    <property type="protein sequence ID" value="QDL89187.1"/>
    <property type="molecule type" value="Genomic_DNA"/>
</dbReference>
<evidence type="ECO:0000256" key="5">
    <source>
        <dbReference type="ARBA" id="ARBA00022989"/>
    </source>
</evidence>
<keyword evidence="9" id="KW-0614">Plasmid</keyword>
<feature type="transmembrane region" description="Helical" evidence="7">
    <location>
        <begin position="157"/>
        <end position="183"/>
    </location>
</feature>
<keyword evidence="6 7" id="KW-0472">Membrane</keyword>
<gene>
    <name evidence="9" type="ORF">pTL25_00020</name>
</gene>
<keyword evidence="4 7" id="KW-0812">Transmembrane</keyword>